<dbReference type="Proteomes" id="UP000265515">
    <property type="component" value="Unassembled WGS sequence"/>
</dbReference>
<evidence type="ECO:0000313" key="2">
    <source>
        <dbReference type="EMBL" id="GBG70419.1"/>
    </source>
</evidence>
<proteinExistence type="predicted"/>
<evidence type="ECO:0000313" key="3">
    <source>
        <dbReference type="Proteomes" id="UP000265515"/>
    </source>
</evidence>
<evidence type="ECO:0000256" key="1">
    <source>
        <dbReference type="SAM" id="MobiDB-lite"/>
    </source>
</evidence>
<feature type="region of interest" description="Disordered" evidence="1">
    <location>
        <begin position="110"/>
        <end position="130"/>
    </location>
</feature>
<keyword evidence="3" id="KW-1185">Reference proteome</keyword>
<organism evidence="2 3">
    <name type="scientific">Chara braunii</name>
    <name type="common">Braun's stonewort</name>
    <dbReference type="NCBI Taxonomy" id="69332"/>
    <lineage>
        <taxon>Eukaryota</taxon>
        <taxon>Viridiplantae</taxon>
        <taxon>Streptophyta</taxon>
        <taxon>Charophyceae</taxon>
        <taxon>Charales</taxon>
        <taxon>Characeae</taxon>
        <taxon>Chara</taxon>
    </lineage>
</organism>
<dbReference type="Gene3D" id="2.40.70.10">
    <property type="entry name" value="Acid Proteases"/>
    <property type="match status" value="1"/>
</dbReference>
<accession>A0A388KK58</accession>
<dbReference type="EMBL" id="BFEA01000130">
    <property type="protein sequence ID" value="GBG70419.1"/>
    <property type="molecule type" value="Genomic_DNA"/>
</dbReference>
<dbReference type="AlphaFoldDB" id="A0A388KK58"/>
<dbReference type="InterPro" id="IPR021109">
    <property type="entry name" value="Peptidase_aspartic_dom_sf"/>
</dbReference>
<protein>
    <submittedName>
        <fullName evidence="2">Uncharacterized protein</fullName>
    </submittedName>
</protein>
<gene>
    <name evidence="2" type="ORF">CBR_g6545</name>
</gene>
<name>A0A388KK58_CHABU</name>
<reference evidence="2 3" key="1">
    <citation type="journal article" date="2018" name="Cell">
        <title>The Chara Genome: Secondary Complexity and Implications for Plant Terrestrialization.</title>
        <authorList>
            <person name="Nishiyama T."/>
            <person name="Sakayama H."/>
            <person name="Vries J.D."/>
            <person name="Buschmann H."/>
            <person name="Saint-Marcoux D."/>
            <person name="Ullrich K.K."/>
            <person name="Haas F.B."/>
            <person name="Vanderstraeten L."/>
            <person name="Becker D."/>
            <person name="Lang D."/>
            <person name="Vosolsobe S."/>
            <person name="Rombauts S."/>
            <person name="Wilhelmsson P.K.I."/>
            <person name="Janitza P."/>
            <person name="Kern R."/>
            <person name="Heyl A."/>
            <person name="Rumpler F."/>
            <person name="Villalobos L.I.A.C."/>
            <person name="Clay J.M."/>
            <person name="Skokan R."/>
            <person name="Toyoda A."/>
            <person name="Suzuki Y."/>
            <person name="Kagoshima H."/>
            <person name="Schijlen E."/>
            <person name="Tajeshwar N."/>
            <person name="Catarino B."/>
            <person name="Hetherington A.J."/>
            <person name="Saltykova A."/>
            <person name="Bonnot C."/>
            <person name="Breuninger H."/>
            <person name="Symeonidi A."/>
            <person name="Radhakrishnan G.V."/>
            <person name="Van Nieuwerburgh F."/>
            <person name="Deforce D."/>
            <person name="Chang C."/>
            <person name="Karol K.G."/>
            <person name="Hedrich R."/>
            <person name="Ulvskov P."/>
            <person name="Glockner G."/>
            <person name="Delwiche C.F."/>
            <person name="Petrasek J."/>
            <person name="Van de Peer Y."/>
            <person name="Friml J."/>
            <person name="Beilby M."/>
            <person name="Dolan L."/>
            <person name="Kohara Y."/>
            <person name="Sugano S."/>
            <person name="Fujiyama A."/>
            <person name="Delaux P.-M."/>
            <person name="Quint M."/>
            <person name="TheiBen G."/>
            <person name="Hagemann M."/>
            <person name="Harholt J."/>
            <person name="Dunand C."/>
            <person name="Zachgo S."/>
            <person name="Langdale J."/>
            <person name="Maumus F."/>
            <person name="Straeten D.V.D."/>
            <person name="Gould S.B."/>
            <person name="Rensing S.A."/>
        </authorList>
    </citation>
    <scope>NUCLEOTIDE SEQUENCE [LARGE SCALE GENOMIC DNA]</scope>
    <source>
        <strain evidence="2 3">S276</strain>
    </source>
</reference>
<sequence length="359" mass="40204">MLAEKDQLVSADEEKIKTVGRMTNVAFRLGKVHALGDVVVLDVTTYDVLFGLLALVALRANLDFERRSIILRNTGGKPYVVPMRLTLRTTINAVPRVSLMIGGTLRMITSENSADDEPSSKDADSSDENNPEILELARQRIYYPPPRTIAKTMHLTSRNIQRTKAVILGEPLVQISRMVDSLEPSQTLYEGITPLLARYNNKRHYCDITNLPKSLLTAAKEVRLLRLGAEASSLEPPERFEAESDELGVKIATQTVPWQDICDGITLEGHVAIREEDAQMMATVFSWQSDHSFIFAPPLDVAKQAHTKQIDVRIWDQLFELHIPQFVPDEIHRLIADILTEYRGATSVTNTDIALPLVI</sequence>
<dbReference type="Gramene" id="GBG70419">
    <property type="protein sequence ID" value="GBG70419"/>
    <property type="gene ID" value="CBR_g6545"/>
</dbReference>
<comment type="caution">
    <text evidence="2">The sequence shown here is derived from an EMBL/GenBank/DDBJ whole genome shotgun (WGS) entry which is preliminary data.</text>
</comment>